<dbReference type="InterPro" id="IPR005133">
    <property type="entry name" value="PhaG_MnhG_YufB"/>
</dbReference>
<comment type="similarity">
    <text evidence="1">Belongs to the CPA3 antiporters (TC 2.A.63) subunit G family.</text>
</comment>
<protein>
    <submittedName>
        <fullName evidence="3">Multisubunit sodium/proton antiporter MrpG subunit</fullName>
    </submittedName>
</protein>
<feature type="transmembrane region" description="Helical" evidence="2">
    <location>
        <begin position="6"/>
        <end position="28"/>
    </location>
</feature>
<dbReference type="Pfam" id="PF03334">
    <property type="entry name" value="PhaG_MnhG_YufB"/>
    <property type="match status" value="1"/>
</dbReference>
<dbReference type="RefSeq" id="WP_133869550.1">
    <property type="nucleotide sequence ID" value="NZ_SOAU01000001.1"/>
</dbReference>
<accession>A0A4R7I1A1</accession>
<reference evidence="3 4" key="1">
    <citation type="submission" date="2019-03" db="EMBL/GenBank/DDBJ databases">
        <title>Sequencing the genomes of 1000 actinobacteria strains.</title>
        <authorList>
            <person name="Klenk H.-P."/>
        </authorList>
    </citation>
    <scope>NUCLEOTIDE SEQUENCE [LARGE SCALE GENOMIC DNA]</scope>
    <source>
        <strain evidence="3 4">DSM 18936</strain>
    </source>
</reference>
<comment type="caution">
    <text evidence="3">The sequence shown here is derived from an EMBL/GenBank/DDBJ whole genome shotgun (WGS) entry which is preliminary data.</text>
</comment>
<evidence type="ECO:0000313" key="4">
    <source>
        <dbReference type="Proteomes" id="UP000294558"/>
    </source>
</evidence>
<dbReference type="Proteomes" id="UP000294558">
    <property type="component" value="Unassembled WGS sequence"/>
</dbReference>
<feature type="transmembrane region" description="Helical" evidence="2">
    <location>
        <begin position="65"/>
        <end position="86"/>
    </location>
</feature>
<proteinExistence type="inferred from homology"/>
<dbReference type="GO" id="GO:0015385">
    <property type="term" value="F:sodium:proton antiporter activity"/>
    <property type="evidence" value="ECO:0007669"/>
    <property type="project" value="TreeGrafter"/>
</dbReference>
<evidence type="ECO:0000256" key="1">
    <source>
        <dbReference type="ARBA" id="ARBA00008404"/>
    </source>
</evidence>
<dbReference type="EMBL" id="SOAU01000001">
    <property type="protein sequence ID" value="TDT17251.1"/>
    <property type="molecule type" value="Genomic_DNA"/>
</dbReference>
<dbReference type="PANTHER" id="PTHR34703:SF1">
    <property type="entry name" value="ANTIPORTER SUBUNIT MNHG2-RELATED"/>
    <property type="match status" value="1"/>
</dbReference>
<organism evidence="3 4">
    <name type="scientific">Ilumatobacter fluminis</name>
    <dbReference type="NCBI Taxonomy" id="467091"/>
    <lineage>
        <taxon>Bacteria</taxon>
        <taxon>Bacillati</taxon>
        <taxon>Actinomycetota</taxon>
        <taxon>Acidimicrobiia</taxon>
        <taxon>Acidimicrobiales</taxon>
        <taxon>Ilumatobacteraceae</taxon>
        <taxon>Ilumatobacter</taxon>
    </lineage>
</organism>
<dbReference type="AlphaFoldDB" id="A0A4R7I1A1"/>
<dbReference type="OrthoDB" id="3214257at2"/>
<gene>
    <name evidence="3" type="ORF">BDK89_2859</name>
</gene>
<keyword evidence="4" id="KW-1185">Reference proteome</keyword>
<feature type="transmembrane region" description="Helical" evidence="2">
    <location>
        <begin position="40"/>
        <end position="59"/>
    </location>
</feature>
<sequence length="119" mass="12473">MDQVWDVVGGVSMIIGALLVLLAGIGAVRFDDTYARMHAAAKAPALGILLMAVGVAMTLRTTPAVIEALLIVALQLIAGTVGTHIMGRSVYYVIRPPLDATDELGRDLEAERAAEADSD</sequence>
<keyword evidence="2" id="KW-0812">Transmembrane</keyword>
<name>A0A4R7I1A1_9ACTN</name>
<evidence type="ECO:0000313" key="3">
    <source>
        <dbReference type="EMBL" id="TDT17251.1"/>
    </source>
</evidence>
<dbReference type="PANTHER" id="PTHR34703">
    <property type="entry name" value="ANTIPORTER SUBUNIT MNHG2-RELATED"/>
    <property type="match status" value="1"/>
</dbReference>
<keyword evidence="2" id="KW-0472">Membrane</keyword>
<keyword evidence="2" id="KW-1133">Transmembrane helix</keyword>
<evidence type="ECO:0000256" key="2">
    <source>
        <dbReference type="SAM" id="Phobius"/>
    </source>
</evidence>